<organism evidence="1">
    <name type="scientific">Anguilla anguilla</name>
    <name type="common">European freshwater eel</name>
    <name type="synonym">Muraena anguilla</name>
    <dbReference type="NCBI Taxonomy" id="7936"/>
    <lineage>
        <taxon>Eukaryota</taxon>
        <taxon>Metazoa</taxon>
        <taxon>Chordata</taxon>
        <taxon>Craniata</taxon>
        <taxon>Vertebrata</taxon>
        <taxon>Euteleostomi</taxon>
        <taxon>Actinopterygii</taxon>
        <taxon>Neopterygii</taxon>
        <taxon>Teleostei</taxon>
        <taxon>Anguilliformes</taxon>
        <taxon>Anguillidae</taxon>
        <taxon>Anguilla</taxon>
    </lineage>
</organism>
<dbReference type="AlphaFoldDB" id="A0A0E9W342"/>
<name>A0A0E9W342_ANGAN</name>
<proteinExistence type="predicted"/>
<dbReference type="EMBL" id="GBXM01023820">
    <property type="protein sequence ID" value="JAH84757.1"/>
    <property type="molecule type" value="Transcribed_RNA"/>
</dbReference>
<sequence length="52" mass="6081">MGNHQGKVSCCWKWCWWASRGQSSLWSNKPHMPQCSDWGHCAVGDAVFRMRR</sequence>
<accession>A0A0E9W342</accession>
<protein>
    <submittedName>
        <fullName evidence="1">Uncharacterized protein</fullName>
    </submittedName>
</protein>
<evidence type="ECO:0000313" key="1">
    <source>
        <dbReference type="EMBL" id="JAH84757.1"/>
    </source>
</evidence>
<reference evidence="1" key="1">
    <citation type="submission" date="2014-11" db="EMBL/GenBank/DDBJ databases">
        <authorList>
            <person name="Amaro Gonzalez C."/>
        </authorList>
    </citation>
    <scope>NUCLEOTIDE SEQUENCE</scope>
</reference>
<reference evidence="1" key="2">
    <citation type="journal article" date="2015" name="Fish Shellfish Immunol.">
        <title>Early steps in the European eel (Anguilla anguilla)-Vibrio vulnificus interaction in the gills: Role of the RtxA13 toxin.</title>
        <authorList>
            <person name="Callol A."/>
            <person name="Pajuelo D."/>
            <person name="Ebbesson L."/>
            <person name="Teles M."/>
            <person name="MacKenzie S."/>
            <person name="Amaro C."/>
        </authorList>
    </citation>
    <scope>NUCLEOTIDE SEQUENCE</scope>
</reference>